<accession>A0A3M7RBW4</accession>
<protein>
    <submittedName>
        <fullName evidence="1">Uncharacterized protein</fullName>
    </submittedName>
</protein>
<organism evidence="1 2">
    <name type="scientific">Brachionus plicatilis</name>
    <name type="common">Marine rotifer</name>
    <name type="synonym">Brachionus muelleri</name>
    <dbReference type="NCBI Taxonomy" id="10195"/>
    <lineage>
        <taxon>Eukaryota</taxon>
        <taxon>Metazoa</taxon>
        <taxon>Spiralia</taxon>
        <taxon>Gnathifera</taxon>
        <taxon>Rotifera</taxon>
        <taxon>Eurotatoria</taxon>
        <taxon>Monogononta</taxon>
        <taxon>Pseudotrocha</taxon>
        <taxon>Ploima</taxon>
        <taxon>Brachionidae</taxon>
        <taxon>Brachionus</taxon>
    </lineage>
</organism>
<keyword evidence="2" id="KW-1185">Reference proteome</keyword>
<dbReference type="Proteomes" id="UP000276133">
    <property type="component" value="Unassembled WGS sequence"/>
</dbReference>
<proteinExistence type="predicted"/>
<dbReference type="EMBL" id="REGN01003747">
    <property type="protein sequence ID" value="RNA21020.1"/>
    <property type="molecule type" value="Genomic_DNA"/>
</dbReference>
<name>A0A3M7RBW4_BRAPC</name>
<evidence type="ECO:0000313" key="1">
    <source>
        <dbReference type="EMBL" id="RNA21020.1"/>
    </source>
</evidence>
<sequence length="134" mass="15534">MVIYPPLKTSEVLNVFECCFKSDGQIEIINIANMKNFHLLNRIKRTSIITKGTYSSQNPRTRIVCIKGKLWFMYPTRPNTTVQFKINLYNYFAQLFFGSSSSFPQLFLSPLELLKKSRGIVEEHNAYNGKSKIK</sequence>
<reference evidence="1 2" key="1">
    <citation type="journal article" date="2018" name="Sci. Rep.">
        <title>Genomic signatures of local adaptation to the degree of environmental predictability in rotifers.</title>
        <authorList>
            <person name="Franch-Gras L."/>
            <person name="Hahn C."/>
            <person name="Garcia-Roger E.M."/>
            <person name="Carmona M.J."/>
            <person name="Serra M."/>
            <person name="Gomez A."/>
        </authorList>
    </citation>
    <scope>NUCLEOTIDE SEQUENCE [LARGE SCALE GENOMIC DNA]</scope>
    <source>
        <strain evidence="1">HYR1</strain>
    </source>
</reference>
<gene>
    <name evidence="1" type="ORF">BpHYR1_019472</name>
</gene>
<evidence type="ECO:0000313" key="2">
    <source>
        <dbReference type="Proteomes" id="UP000276133"/>
    </source>
</evidence>
<comment type="caution">
    <text evidence="1">The sequence shown here is derived from an EMBL/GenBank/DDBJ whole genome shotgun (WGS) entry which is preliminary data.</text>
</comment>
<dbReference type="AlphaFoldDB" id="A0A3M7RBW4"/>